<evidence type="ECO:0000313" key="5">
    <source>
        <dbReference type="EMBL" id="PVZ72274.1"/>
    </source>
</evidence>
<dbReference type="RefSeq" id="WP_116685859.1">
    <property type="nucleotide sequence ID" value="NZ_CAWNYD010000001.1"/>
</dbReference>
<organism evidence="5 6">
    <name type="scientific">Pelagibaculum spongiae</name>
    <dbReference type="NCBI Taxonomy" id="2080658"/>
    <lineage>
        <taxon>Bacteria</taxon>
        <taxon>Pseudomonadati</taxon>
        <taxon>Pseudomonadota</taxon>
        <taxon>Gammaproteobacteria</taxon>
        <taxon>Oceanospirillales</taxon>
        <taxon>Pelagibaculum</taxon>
    </lineage>
</organism>
<evidence type="ECO:0000256" key="1">
    <source>
        <dbReference type="PIRSR" id="PIRSR018249-1"/>
    </source>
</evidence>
<keyword evidence="2" id="KW-0949">S-adenosyl-L-methionine</keyword>
<keyword evidence="5" id="KW-0489">Methyltransferase</keyword>
<dbReference type="CDD" id="cd02440">
    <property type="entry name" value="AdoMet_MTases"/>
    <property type="match status" value="1"/>
</dbReference>
<dbReference type="PIRSF" id="PIRSF018249">
    <property type="entry name" value="MyrA_prd"/>
    <property type="match status" value="1"/>
</dbReference>
<feature type="domain" description="Methyltransferase" evidence="3">
    <location>
        <begin position="86"/>
        <end position="159"/>
    </location>
</feature>
<dbReference type="Gene3D" id="3.40.50.150">
    <property type="entry name" value="Vaccinia Virus protein VP39"/>
    <property type="match status" value="1"/>
</dbReference>
<dbReference type="InterPro" id="IPR041698">
    <property type="entry name" value="Methyltransf_25"/>
</dbReference>
<dbReference type="AlphaFoldDB" id="A0A2V1GYZ8"/>
<keyword evidence="1" id="KW-0479">Metal-binding</keyword>
<dbReference type="OrthoDB" id="108476at2"/>
<evidence type="ECO:0000259" key="3">
    <source>
        <dbReference type="Pfam" id="PF13649"/>
    </source>
</evidence>
<name>A0A2V1GYZ8_9GAMM</name>
<dbReference type="InterPro" id="IPR016718">
    <property type="entry name" value="rRNA_m1G-MeTrfase_A_prd"/>
</dbReference>
<feature type="binding site" evidence="1">
    <location>
        <position position="20"/>
    </location>
    <ligand>
        <name>Zn(2+)</name>
        <dbReference type="ChEBI" id="CHEBI:29105"/>
    </ligand>
</feature>
<dbReference type="EMBL" id="QDDL01000001">
    <property type="protein sequence ID" value="PVZ72274.1"/>
    <property type="molecule type" value="Genomic_DNA"/>
</dbReference>
<feature type="domain" description="23S rRNA (guanine(745)-N(1))-methyltransferase N-terminal" evidence="4">
    <location>
        <begin position="3"/>
        <end position="45"/>
    </location>
</feature>
<reference evidence="5 6" key="1">
    <citation type="submission" date="2018-04" db="EMBL/GenBank/DDBJ databases">
        <title>Thalassorhabdus spongiae gen. nov., sp. nov., isolated from a marine sponge in South-West Iceland.</title>
        <authorList>
            <person name="Knobloch S."/>
            <person name="Daussin A."/>
            <person name="Johannsson R."/>
            <person name="Marteinsson V.T."/>
        </authorList>
    </citation>
    <scope>NUCLEOTIDE SEQUENCE [LARGE SCALE GENOMIC DNA]</scope>
    <source>
        <strain evidence="5 6">Hp12</strain>
    </source>
</reference>
<dbReference type="GO" id="GO:0032259">
    <property type="term" value="P:methylation"/>
    <property type="evidence" value="ECO:0007669"/>
    <property type="project" value="UniProtKB-KW"/>
</dbReference>
<protein>
    <submittedName>
        <fullName evidence="5">23S rRNA (Guanine(745)-N(1))-methyltransferase</fullName>
    </submittedName>
</protein>
<sequence>MLACPVCQQALTLDQKTYRCPANHCFDMAKQGYTNLLLAQHKKSKDPGDNKDMVLARQSYLHGGHYQPILDGVISMLPSQPIEQLMDCGCGEGWYTRGLAQAIANQQPTAPQVYALDISRPAIQAAAKPKQANLHWLVASITRPPIQPNSLDLITVIFCRDDFVAWRPLLKEGGVIISVNPGQDHLQELRQMIYREPKAHDENAQLNRINGELWQIETHRVKQVITLDQQALQNLLLMTPYYWSASEEVKQALAEKMSMDLTIDVLVRRFKLASSINA</sequence>
<feature type="binding site" evidence="2">
    <location>
        <begin position="92"/>
        <end position="93"/>
    </location>
    <ligand>
        <name>S-adenosyl-L-methionine</name>
        <dbReference type="ChEBI" id="CHEBI:59789"/>
    </ligand>
</feature>
<dbReference type="Pfam" id="PF13649">
    <property type="entry name" value="Methyltransf_25"/>
    <property type="match status" value="1"/>
</dbReference>
<feature type="binding site" evidence="1">
    <location>
        <position position="24"/>
    </location>
    <ligand>
        <name>Zn(2+)</name>
        <dbReference type="ChEBI" id="CHEBI:29105"/>
    </ligand>
</feature>
<keyword evidence="1" id="KW-0862">Zinc</keyword>
<dbReference type="GO" id="GO:0008168">
    <property type="term" value="F:methyltransferase activity"/>
    <property type="evidence" value="ECO:0007669"/>
    <property type="project" value="UniProtKB-KW"/>
</dbReference>
<comment type="caution">
    <text evidence="5">The sequence shown here is derived from an EMBL/GenBank/DDBJ whole genome shotgun (WGS) entry which is preliminary data.</text>
</comment>
<dbReference type="GO" id="GO:0046872">
    <property type="term" value="F:metal ion binding"/>
    <property type="evidence" value="ECO:0007669"/>
    <property type="project" value="UniProtKB-KW"/>
</dbReference>
<dbReference type="InterPro" id="IPR029063">
    <property type="entry name" value="SAM-dependent_MTases_sf"/>
</dbReference>
<accession>A0A2V1GYZ8</accession>
<evidence type="ECO:0000259" key="4">
    <source>
        <dbReference type="Pfam" id="PF21302"/>
    </source>
</evidence>
<keyword evidence="6" id="KW-1185">Reference proteome</keyword>
<dbReference type="SUPFAM" id="SSF53335">
    <property type="entry name" value="S-adenosyl-L-methionine-dependent methyltransferases"/>
    <property type="match status" value="1"/>
</dbReference>
<gene>
    <name evidence="5" type="primary">rrmA</name>
    <name evidence="5" type="ORF">DC094_04470</name>
</gene>
<evidence type="ECO:0000313" key="6">
    <source>
        <dbReference type="Proteomes" id="UP000244906"/>
    </source>
</evidence>
<proteinExistence type="predicted"/>
<dbReference type="Proteomes" id="UP000244906">
    <property type="component" value="Unassembled WGS sequence"/>
</dbReference>
<feature type="binding site" evidence="2">
    <location>
        <position position="185"/>
    </location>
    <ligand>
        <name>S-adenosyl-L-methionine</name>
        <dbReference type="ChEBI" id="CHEBI:59789"/>
    </ligand>
</feature>
<feature type="binding site" evidence="1">
    <location>
        <position position="7"/>
    </location>
    <ligand>
        <name>Zn(2+)</name>
        <dbReference type="ChEBI" id="CHEBI:29105"/>
    </ligand>
</feature>
<dbReference type="Pfam" id="PF21302">
    <property type="entry name" value="Zn_ribbon_RlmA"/>
    <property type="match status" value="1"/>
</dbReference>
<feature type="binding site" evidence="2">
    <location>
        <position position="66"/>
    </location>
    <ligand>
        <name>S-adenosyl-L-methionine</name>
        <dbReference type="ChEBI" id="CHEBI:59789"/>
    </ligand>
</feature>
<dbReference type="InterPro" id="IPR048647">
    <property type="entry name" value="RlmA_N"/>
</dbReference>
<feature type="binding site" evidence="1">
    <location>
        <position position="4"/>
    </location>
    <ligand>
        <name>Zn(2+)</name>
        <dbReference type="ChEBI" id="CHEBI:29105"/>
    </ligand>
</feature>
<keyword evidence="5" id="KW-0808">Transferase</keyword>
<evidence type="ECO:0000256" key="2">
    <source>
        <dbReference type="PIRSR" id="PIRSR018249-2"/>
    </source>
</evidence>